<evidence type="ECO:0000313" key="4">
    <source>
        <dbReference type="Proteomes" id="UP000197666"/>
    </source>
</evidence>
<accession>A0A254U4X3</accession>
<dbReference type="PANTHER" id="PTHR47990">
    <property type="entry name" value="2-OXOGLUTARATE (2OG) AND FE(II)-DEPENDENT OXYGENASE SUPERFAMILY PROTEIN-RELATED"/>
    <property type="match status" value="1"/>
</dbReference>
<dbReference type="OrthoDB" id="288590at2759"/>
<dbReference type="InterPro" id="IPR005123">
    <property type="entry name" value="Oxoglu/Fe-dep_dioxygenase_dom"/>
</dbReference>
<keyword evidence="2" id="KW-0479">Metal-binding</keyword>
<dbReference type="VEuPathDB" id="FungiDB:ASPNIDRAFT2_1124045"/>
<name>A0A254U4X3_ASPNG</name>
<keyword evidence="2" id="KW-0560">Oxidoreductase</keyword>
<dbReference type="PRINTS" id="PR00682">
    <property type="entry name" value="IPNSYNTHASE"/>
</dbReference>
<evidence type="ECO:0000313" key="3">
    <source>
        <dbReference type="EMBL" id="TPR10134.1"/>
    </source>
</evidence>
<dbReference type="VEuPathDB" id="FungiDB:M747DRAFT_374537"/>
<keyword evidence="2" id="KW-0408">Iron</keyword>
<proteinExistence type="inferred from homology"/>
<dbReference type="InterPro" id="IPR044861">
    <property type="entry name" value="IPNS-like_FE2OG_OXY"/>
</dbReference>
<dbReference type="GO" id="GO:0016491">
    <property type="term" value="F:oxidoreductase activity"/>
    <property type="evidence" value="ECO:0007669"/>
    <property type="project" value="UniProtKB-KW"/>
</dbReference>
<gene>
    <name evidence="3" type="ORF">CAN33_0054950</name>
</gene>
<evidence type="ECO:0000256" key="1">
    <source>
        <dbReference type="ARBA" id="ARBA00008056"/>
    </source>
</evidence>
<dbReference type="PROSITE" id="PS51471">
    <property type="entry name" value="FE2OG_OXY"/>
    <property type="match status" value="1"/>
</dbReference>
<dbReference type="GO" id="GO:0044283">
    <property type="term" value="P:small molecule biosynthetic process"/>
    <property type="evidence" value="ECO:0007669"/>
    <property type="project" value="UniProtKB-ARBA"/>
</dbReference>
<dbReference type="GO" id="GO:0016740">
    <property type="term" value="F:transferase activity"/>
    <property type="evidence" value="ECO:0007669"/>
    <property type="project" value="UniProtKB-KW"/>
</dbReference>
<dbReference type="Gene3D" id="2.60.120.330">
    <property type="entry name" value="B-lactam Antibiotic, Isopenicillin N Synthase, Chain"/>
    <property type="match status" value="1"/>
</dbReference>
<dbReference type="InterPro" id="IPR026992">
    <property type="entry name" value="DIOX_N"/>
</dbReference>
<dbReference type="EMBL" id="NKJJ02000008">
    <property type="protein sequence ID" value="TPR10134.1"/>
    <property type="molecule type" value="Genomic_DNA"/>
</dbReference>
<dbReference type="InterPro" id="IPR027443">
    <property type="entry name" value="IPNS-like_sf"/>
</dbReference>
<dbReference type="InterPro" id="IPR050231">
    <property type="entry name" value="Iron_ascorbate_oxido_reductase"/>
</dbReference>
<dbReference type="Pfam" id="PF03171">
    <property type="entry name" value="2OG-FeII_Oxy"/>
    <property type="match status" value="1"/>
</dbReference>
<comment type="similarity">
    <text evidence="1 2">Belongs to the iron/ascorbate-dependent oxidoreductase family.</text>
</comment>
<dbReference type="VEuPathDB" id="FungiDB:An03g01460"/>
<dbReference type="VEuPathDB" id="FungiDB:ATCC64974_73650"/>
<reference evidence="4" key="1">
    <citation type="submission" date="2018-10" db="EMBL/GenBank/DDBJ databases">
        <title>FDA dAtabase for Regulatory Grade micrObial Sequences (FDA-ARGOS): Supporting development and validation of Infectious Disease Dx tests.</title>
        <authorList>
            <person name="Kerrigan L."/>
            <person name="Tallon L."/>
            <person name="Sadzewicz L."/>
            <person name="Sengamalay N."/>
            <person name="Ott S."/>
            <person name="Godinez A."/>
            <person name="Nagaraj S."/>
            <person name="Vavikolanu K."/>
            <person name="Nadendla S."/>
            <person name="George J."/>
            <person name="Sichtig H."/>
        </authorList>
    </citation>
    <scope>NUCLEOTIDE SEQUENCE [LARGE SCALE GENOMIC DNA]</scope>
    <source>
        <strain evidence="4">FDAARGOS_311</strain>
    </source>
</reference>
<evidence type="ECO:0000256" key="2">
    <source>
        <dbReference type="RuleBase" id="RU003682"/>
    </source>
</evidence>
<dbReference type="AlphaFoldDB" id="A0A254U4X3"/>
<organism evidence="3 4">
    <name type="scientific">Aspergillus niger</name>
    <dbReference type="NCBI Taxonomy" id="5061"/>
    <lineage>
        <taxon>Eukaryota</taxon>
        <taxon>Fungi</taxon>
        <taxon>Dikarya</taxon>
        <taxon>Ascomycota</taxon>
        <taxon>Pezizomycotina</taxon>
        <taxon>Eurotiomycetes</taxon>
        <taxon>Eurotiomycetidae</taxon>
        <taxon>Eurotiales</taxon>
        <taxon>Aspergillaceae</taxon>
        <taxon>Aspergillus</taxon>
        <taxon>Aspergillus subgen. Circumdati</taxon>
    </lineage>
</organism>
<dbReference type="Proteomes" id="UP000197666">
    <property type="component" value="Unassembled WGS sequence"/>
</dbReference>
<protein>
    <submittedName>
        <fullName evidence="3">Galactosyl transferase GMA12/MNN10 family protein</fullName>
    </submittedName>
</protein>
<dbReference type="SUPFAM" id="SSF51197">
    <property type="entry name" value="Clavaminate synthase-like"/>
    <property type="match status" value="1"/>
</dbReference>
<dbReference type="Pfam" id="PF14226">
    <property type="entry name" value="DIOX_N"/>
    <property type="match status" value="1"/>
</dbReference>
<keyword evidence="3" id="KW-0808">Transferase</keyword>
<comment type="caution">
    <text evidence="3">The sequence shown here is derived from an EMBL/GenBank/DDBJ whole genome shotgun (WGS) entry which is preliminary data.</text>
</comment>
<sequence>MPTEQAPPIIDFSPFYEKDQSARRGLINQVRSACESFGFFQIVNHGVPESLRQDILKQSADFFKLSLEIKEKYNKDIGGFNRGYERLRAQNFEKKTEGDLKEGYYFGTDLPLDHPYVVGRKINLGPNKYPEDVSDPTAFKVIVDSYFESVEKLAHDILRILASTLNLDEDFFQDYVDTPIAILRLLHYPPQPANASSDERGIGAHTDFGGITILLQDMIGGLQVWNKDHSTWVDVKPLEGAFVVNLGNMMMRWTNDRYLSNLHRVINKTGKERYSVPFFFSGNPEYVVKCLPSCEEASGGAKYPPISVEEWITGRYADTYGTKDNATAMKDLSVEAEKAYA</sequence>
<dbReference type="GO" id="GO:0046872">
    <property type="term" value="F:metal ion binding"/>
    <property type="evidence" value="ECO:0007669"/>
    <property type="project" value="UniProtKB-KW"/>
</dbReference>